<feature type="compositionally biased region" description="Low complexity" evidence="4">
    <location>
        <begin position="173"/>
        <end position="191"/>
    </location>
</feature>
<comment type="caution">
    <text evidence="6">The sequence shown here is derived from an EMBL/GenBank/DDBJ whole genome shotgun (WGS) entry which is preliminary data.</text>
</comment>
<reference evidence="6 7" key="1">
    <citation type="submission" date="2017-12" db="EMBL/GenBank/DDBJ databases">
        <title>Sequencing, de novo assembly and annotation of complete genome of a new Thraustochytrid species, strain FCC1311.</title>
        <authorList>
            <person name="Sedici K."/>
            <person name="Godart F."/>
            <person name="Aiese Cigliano R."/>
            <person name="Sanseverino W."/>
            <person name="Barakat M."/>
            <person name="Ortet P."/>
            <person name="Marechal E."/>
            <person name="Cagnac O."/>
            <person name="Amato A."/>
        </authorList>
    </citation>
    <scope>NUCLEOTIDE SEQUENCE [LARGE SCALE GENOMIC DNA]</scope>
</reference>
<dbReference type="OrthoDB" id="757982at2759"/>
<dbReference type="PROSITE" id="PS51050">
    <property type="entry name" value="ZF_CW"/>
    <property type="match status" value="2"/>
</dbReference>
<feature type="domain" description="CW-type" evidence="5">
    <location>
        <begin position="301"/>
        <end position="354"/>
    </location>
</feature>
<evidence type="ECO:0000256" key="1">
    <source>
        <dbReference type="ARBA" id="ARBA00022723"/>
    </source>
</evidence>
<protein>
    <submittedName>
        <fullName evidence="6">MORC family CW-type zinc finger protein 4</fullName>
    </submittedName>
</protein>
<feature type="compositionally biased region" description="Low complexity" evidence="4">
    <location>
        <begin position="239"/>
        <end position="259"/>
    </location>
</feature>
<feature type="compositionally biased region" description="Low complexity" evidence="4">
    <location>
        <begin position="270"/>
        <end position="280"/>
    </location>
</feature>
<organism evidence="6 7">
    <name type="scientific">Hondaea fermentalgiana</name>
    <dbReference type="NCBI Taxonomy" id="2315210"/>
    <lineage>
        <taxon>Eukaryota</taxon>
        <taxon>Sar</taxon>
        <taxon>Stramenopiles</taxon>
        <taxon>Bigyra</taxon>
        <taxon>Labyrinthulomycetes</taxon>
        <taxon>Thraustochytrida</taxon>
        <taxon>Thraustochytriidae</taxon>
        <taxon>Hondaea</taxon>
    </lineage>
</organism>
<dbReference type="InterPro" id="IPR055300">
    <property type="entry name" value="CWZF3/5/7"/>
</dbReference>
<dbReference type="Pfam" id="PF07496">
    <property type="entry name" value="zf-CW"/>
    <property type="match status" value="2"/>
</dbReference>
<feature type="compositionally biased region" description="Low complexity" evidence="4">
    <location>
        <begin position="89"/>
        <end position="101"/>
    </location>
</feature>
<dbReference type="GO" id="GO:0008270">
    <property type="term" value="F:zinc ion binding"/>
    <property type="evidence" value="ECO:0007669"/>
    <property type="project" value="UniProtKB-KW"/>
</dbReference>
<evidence type="ECO:0000313" key="7">
    <source>
        <dbReference type="Proteomes" id="UP000241890"/>
    </source>
</evidence>
<evidence type="ECO:0000259" key="5">
    <source>
        <dbReference type="PROSITE" id="PS51050"/>
    </source>
</evidence>
<feature type="compositionally biased region" description="Low complexity" evidence="4">
    <location>
        <begin position="57"/>
        <end position="68"/>
    </location>
</feature>
<feature type="compositionally biased region" description="Low complexity" evidence="4">
    <location>
        <begin position="206"/>
        <end position="228"/>
    </location>
</feature>
<evidence type="ECO:0000256" key="4">
    <source>
        <dbReference type="SAM" id="MobiDB-lite"/>
    </source>
</evidence>
<dbReference type="InParanoid" id="A0A2R5GA77"/>
<feature type="region of interest" description="Disordered" evidence="4">
    <location>
        <begin position="347"/>
        <end position="366"/>
    </location>
</feature>
<name>A0A2R5GA77_9STRA</name>
<feature type="domain" description="CW-type" evidence="5">
    <location>
        <begin position="116"/>
        <end position="172"/>
    </location>
</feature>
<dbReference type="Proteomes" id="UP000241890">
    <property type="component" value="Unassembled WGS sequence"/>
</dbReference>
<feature type="compositionally biased region" description="Low complexity" evidence="4">
    <location>
        <begin position="509"/>
        <end position="544"/>
    </location>
</feature>
<feature type="compositionally biased region" description="Low complexity" evidence="4">
    <location>
        <begin position="31"/>
        <end position="44"/>
    </location>
</feature>
<keyword evidence="7" id="KW-1185">Reference proteome</keyword>
<evidence type="ECO:0000313" key="6">
    <source>
        <dbReference type="EMBL" id="GBG27922.1"/>
    </source>
</evidence>
<proteinExistence type="predicted"/>
<dbReference type="InterPro" id="IPR011124">
    <property type="entry name" value="Znf_CW"/>
</dbReference>
<feature type="region of interest" description="Disordered" evidence="4">
    <location>
        <begin position="491"/>
        <end position="579"/>
    </location>
</feature>
<feature type="region of interest" description="Disordered" evidence="4">
    <location>
        <begin position="1"/>
        <end position="101"/>
    </location>
</feature>
<dbReference type="PANTHER" id="PTHR46524">
    <property type="entry name" value="CW-TYPE ZINC FINGER"/>
    <property type="match status" value="1"/>
</dbReference>
<gene>
    <name evidence="6" type="ORF">FCC1311_041452</name>
</gene>
<keyword evidence="1" id="KW-0479">Metal-binding</keyword>
<feature type="region of interest" description="Disordered" evidence="4">
    <location>
        <begin position="168"/>
        <end position="290"/>
    </location>
</feature>
<dbReference type="AlphaFoldDB" id="A0A2R5GA77"/>
<evidence type="ECO:0000256" key="2">
    <source>
        <dbReference type="ARBA" id="ARBA00022771"/>
    </source>
</evidence>
<feature type="compositionally biased region" description="Polar residues" evidence="4">
    <location>
        <begin position="229"/>
        <end position="238"/>
    </location>
</feature>
<dbReference type="EMBL" id="BEYU01000037">
    <property type="protein sequence ID" value="GBG27922.1"/>
    <property type="molecule type" value="Genomic_DNA"/>
</dbReference>
<keyword evidence="2" id="KW-0863">Zinc-finger</keyword>
<dbReference type="Gene3D" id="3.30.40.100">
    <property type="match status" value="2"/>
</dbReference>
<sequence>MADVKAALASHKNDRKRSREDSQSGTTSKRNNVVNTSNINNNNTNKHHHQHASAALNGFHGTNNHHNNSLGLGTKTPPSVHSDPEQGAKPRSTSRSSSKKASASKAAAAASSADDAAQLSAYAISVQCDKCGKWRDIPPGKHQENLPERWFCRMNTWEPAYASCDAPQKDELSSSAAASPAPVAPEAAPPAKRSKKRHRSNANGVAAPPSAAGDAGSAATADGSAGAANGQSNTSGPVSRQSSAERASASRRANKKAANGGKGKRGKNEASSADAASSAAKPRNLRAGQNNMIKDVADPETKPQAQWVMCETCQQWRRLAPHVDVASLPEKWYCNMNYWDKTRASCSVPQETDEPPEQEAAAHGESKSAIVRLPEGVNLYGGPFLHVNVKGKRHAPPNFRQLIVNHYRHFGKYDSSANVFHNVRYHESSLFVPRGNVRGRGVKKTAQEKGLVAAPATSISLSSRKFKGISMAAIIPETTFARLFLRDPDADAAHGSPGPSAFPPLATHSPGPVASSASSSTSSQASSSASRNSSPGAGASASHANKTAVNVASPGPVDSAEVPGEDALDKARRFIEDDDQDAVPTSLLKISKPWKRAGGFLPGAPYYCKPASSSSS</sequence>
<keyword evidence="3" id="KW-0862">Zinc</keyword>
<dbReference type="PANTHER" id="PTHR46524:SF7">
    <property type="entry name" value="CW-TYPE ZINC FINGER"/>
    <property type="match status" value="1"/>
</dbReference>
<accession>A0A2R5GA77</accession>
<evidence type="ECO:0000256" key="3">
    <source>
        <dbReference type="ARBA" id="ARBA00022833"/>
    </source>
</evidence>